<name>A0A329LZN9_9BACL</name>
<dbReference type="Gene3D" id="2.60.120.260">
    <property type="entry name" value="Galactose-binding domain-like"/>
    <property type="match status" value="4"/>
</dbReference>
<dbReference type="InterPro" id="IPR051465">
    <property type="entry name" value="Cell_Envelope_Struct_Comp"/>
</dbReference>
<dbReference type="Pfam" id="PF02018">
    <property type="entry name" value="CBM_4_9"/>
    <property type="match status" value="1"/>
</dbReference>
<dbReference type="GO" id="GO:0016798">
    <property type="term" value="F:hydrolase activity, acting on glycosyl bonds"/>
    <property type="evidence" value="ECO:0007669"/>
    <property type="project" value="InterPro"/>
</dbReference>
<dbReference type="EMBL" id="QMFB01000030">
    <property type="protein sequence ID" value="RAV13341.1"/>
    <property type="molecule type" value="Genomic_DNA"/>
</dbReference>
<evidence type="ECO:0000259" key="6">
    <source>
        <dbReference type="PROSITE" id="PS51272"/>
    </source>
</evidence>
<keyword evidence="4" id="KW-0119">Carbohydrate metabolism</keyword>
<dbReference type="PANTHER" id="PTHR43308:SF5">
    <property type="entry name" value="S-LAYER PROTEIN _ PEPTIDOGLYCAN ENDO-BETA-N-ACETYLGLUCOSAMINIDASE"/>
    <property type="match status" value="1"/>
</dbReference>
<proteinExistence type="predicted"/>
<gene>
    <name evidence="7" type="ORF">DQG23_33590</name>
</gene>
<dbReference type="PROSITE" id="PS51272">
    <property type="entry name" value="SLH"/>
    <property type="match status" value="3"/>
</dbReference>
<dbReference type="RefSeq" id="WP_113035405.1">
    <property type="nucleotide sequence ID" value="NZ_QMFB01000030.1"/>
</dbReference>
<evidence type="ECO:0000256" key="1">
    <source>
        <dbReference type="ARBA" id="ARBA00022729"/>
    </source>
</evidence>
<evidence type="ECO:0000313" key="7">
    <source>
        <dbReference type="EMBL" id="RAV13341.1"/>
    </source>
</evidence>
<evidence type="ECO:0000256" key="5">
    <source>
        <dbReference type="ARBA" id="ARBA00023326"/>
    </source>
</evidence>
<protein>
    <recommendedName>
        <fullName evidence="6">SLH domain-containing protein</fullName>
    </recommendedName>
</protein>
<keyword evidence="2" id="KW-0378">Hydrolase</keyword>
<dbReference type="SUPFAM" id="SSF81296">
    <property type="entry name" value="E set domains"/>
    <property type="match status" value="3"/>
</dbReference>
<feature type="domain" description="SLH" evidence="6">
    <location>
        <begin position="2056"/>
        <end position="2114"/>
    </location>
</feature>
<dbReference type="PANTHER" id="PTHR43308">
    <property type="entry name" value="OUTER MEMBRANE PROTEIN ALPHA-RELATED"/>
    <property type="match status" value="1"/>
</dbReference>
<dbReference type="Proteomes" id="UP000250369">
    <property type="component" value="Unassembled WGS sequence"/>
</dbReference>
<keyword evidence="1" id="KW-0732">Signal</keyword>
<keyword evidence="5" id="KW-0624">Polysaccharide degradation</keyword>
<evidence type="ECO:0000256" key="3">
    <source>
        <dbReference type="ARBA" id="ARBA00023001"/>
    </source>
</evidence>
<comment type="caution">
    <text evidence="7">The sequence shown here is derived from an EMBL/GenBank/DDBJ whole genome shotgun (WGS) entry which is preliminary data.</text>
</comment>
<dbReference type="Pfam" id="PF00395">
    <property type="entry name" value="SLH"/>
    <property type="match status" value="3"/>
</dbReference>
<reference evidence="7 8" key="1">
    <citation type="journal article" date="2009" name="Int. J. Syst. Evol. Microbiol.">
        <title>Paenibacillus contaminans sp. nov., isolated from a contaminated laboratory plate.</title>
        <authorList>
            <person name="Chou J.H."/>
            <person name="Lee J.H."/>
            <person name="Lin M.C."/>
            <person name="Chang P.S."/>
            <person name="Arun A.B."/>
            <person name="Young C.C."/>
            <person name="Chen W.M."/>
        </authorList>
    </citation>
    <scope>NUCLEOTIDE SEQUENCE [LARGE SCALE GENOMIC DNA]</scope>
    <source>
        <strain evidence="7 8">CKOBP-6</strain>
    </source>
</reference>
<dbReference type="Pfam" id="PF03442">
    <property type="entry name" value="CBM_X2"/>
    <property type="match status" value="3"/>
</dbReference>
<dbReference type="InterPro" id="IPR003305">
    <property type="entry name" value="CenC_carb-bd"/>
</dbReference>
<dbReference type="InterPro" id="IPR008979">
    <property type="entry name" value="Galactose-bd-like_sf"/>
</dbReference>
<dbReference type="SUPFAM" id="SSF49785">
    <property type="entry name" value="Galactose-binding domain-like"/>
    <property type="match status" value="2"/>
</dbReference>
<sequence length="2241" mass="245282">MLPYLTRPRSVRKFILLVTVFCMIIGYWPTPSYAENGGSPADFSTMAIGVTNMVYNPGFEDGASSPSRWTLNKVNTNGAAELDLATANSGSRSVKLTVPTSADRALATQGSIPVEAGEAYDFSVYYKTENLQGQPLIQLSWYNGSTYLSAENIRANQVVNDWTKLAASVQAPANATIVTISLHNLYTPGTVWFDDVSLAKAQPFAAISPTSAQFDKFPLNQQDIQINMTVLHTTLTAISNGAHTLTSGADYTVSGDAVTIKKGYLASLPEGLQELAFSFSSGKTLMLQITITNGTSAGGNVVDNPGFEDGASSPAGWTLNKVNTNGTAELDLATANSGSRSVKLTVPTASDRAVVTRSGVPVQAGKNYNFSVYYKTENLAGQPLIQLSWYNGSTYLSADSVRADRNASEWKKFSMNVLSPVNATSVVISLHNIYTPGTVWFDDVSLHRIVLNSSISPSFAAFDQNIPAQQDIPVVIYANGNTLREIRSGGGILEAGTDYTLEQNQVILKKQYLSQLLSGVTAFEFAFSEGADQSFSLLIVNSTKLLASDVTFDKNELLRQPLTIDFKESEGELTALRIGNQLLTSQQYSVQGNRVTLNEGYLASLATKMYGLSFAFSSGSIASAALTIIDTTTPFTTNLLNNAGFEEGGGSPDSWQFSNDGTIGSWSWDDSVSHDGNKSIKLINGHETDISSIIHPYTVIVPDNAYQVETFYRTDNLQGDVAMSIEWYSTPDSAGFLSREIVTGVRNGNDWRKLFHEQIAPRDARYVKVSLMVKEGTGSVWFDQARLVNHNLLRNHGFEKGDSVPDSWVYDKQATNGSMELVSDETYTGAKSLKVTRASQDDIAIVSQPNIAVFGGKMYNAQLRYKTENGASAIALVFEWFNEAGERLRLDEITGAAASEWKLLTAQKWAPEAATQLDIQIKPVGGPGGVWLDEAELRQTLVDSARNLVPVTDLYDVNEQMEPADFWSLMPGIELNPPAASVWTQKPLADYYFGPTEGEALNYITLSTPELTLARDATVPVMNGLLGQAIAPGMPLAIAGDIEFNPLLSAHAGYSNKYFPRSMQRYVQSEYNPSYVLTGEPYFKERSNELLQYLLFSQWQPDGSNRFVSKYFPSQYVPHPEWAGGWDDVFDWEWLDGYGYKWSLHEPDHHVNSQIASTMINSYELYGNADYLQAAKSFYYNQVPRYGFHKGVWNNHVYYWTEYNPSGASAGITSDDSTDNVSSLVMLTAAKLGYYETDPQLKAQYLEYARGLLWYLVREFYLEGRWYYDGFENKLNPDRFAVSHDGVVIQDAYLAIVYLYKAGVDISEFLQYLSGVEEEYSEIWALLQRKAYLKMAKIYDGEPAPNSPVTFSTFVHTMSTDLNEVRFQDKIPAGFVEQETLDIRISKILPPDGNNPNWTIDPENDVVFTITPAQLEEGVIIPFAMPKRTTYKIAYEAVAASGFDRAKAVDEDSSVSAWIVDDDNTATFVRLTSGTSGEKTKSHTMPLNMPSRVNAENFLSFSAQLLFPFGDETSAVLETSPAPAGTVYRHDDDWGDLAASKYIYPIQSLYPVKEPVGLQMYSDSYGEKGRVLSATKAGDYVGLEFELFRPAEEYTVFAYYAKDDSRGIAAMYMDGERIGADFDLYASKNTAYDAPVPVAVDMGAQTLDAGKHELKYEVIGKNTSSKGYEIGLYEGLILQPTNLSLPSFSVYANGGKMKEGAVFKEGDNVIFTAKLQDGNWPGVRVETFIDDVPYEGGELEMDGSASDHVLKVVVSDAAANRKEKIYPFTVLANDRVMNNNANLSDLKVDGLTISGFNADVVNYTVSRPEGTSSIPTVTAAAEDANAAVDIEAAAAWSGKTKITVTAEDGVTRKTYTVHFILVPNAVENTGTNEPGAGQAVVEKPPAPKPNQDGIVFLALQAGQTEMTVSRELLEEAEQIAIVKDGLTLWLSKEAMGQVRELLNFSANKEEKLVVSIQAGWGEAEKQQLAQLSEQANAELKAASAVYDIRLSAVEDGEHLALPLTVSLAYDEQADAGLIGVYRLGEDGKLEYLGGKVNGDRIEAMLPRPGKVVVLAYDKTFEDVPAGHWAYRMLKETAARHLVEGVSDNAFEPSRDVNRAEFATLLVRMLGLETGGTVSFADVDPDAWYPGYVAAAAKAGLVNGTDTGLFAPERTITREEMAVMLVRAYALKQGSKNEQTPIAPIAAFADRDLTSEWARQALDAAASLGLVAGRSGDRFFPLGSTNRAEAAQAIYNLAKLDS</sequence>
<keyword evidence="8" id="KW-1185">Reference proteome</keyword>
<evidence type="ECO:0000256" key="4">
    <source>
        <dbReference type="ARBA" id="ARBA00023277"/>
    </source>
</evidence>
<feature type="domain" description="SLH" evidence="6">
    <location>
        <begin position="2115"/>
        <end position="2178"/>
    </location>
</feature>
<dbReference type="InterPro" id="IPR013783">
    <property type="entry name" value="Ig-like_fold"/>
</dbReference>
<organism evidence="7 8">
    <name type="scientific">Paenibacillus contaminans</name>
    <dbReference type="NCBI Taxonomy" id="450362"/>
    <lineage>
        <taxon>Bacteria</taxon>
        <taxon>Bacillati</taxon>
        <taxon>Bacillota</taxon>
        <taxon>Bacilli</taxon>
        <taxon>Bacillales</taxon>
        <taxon>Paenibacillaceae</taxon>
        <taxon>Paenibacillus</taxon>
    </lineage>
</organism>
<dbReference type="InterPro" id="IPR001119">
    <property type="entry name" value="SLH_dom"/>
</dbReference>
<accession>A0A329LZN9</accession>
<dbReference type="InterPro" id="IPR014756">
    <property type="entry name" value="Ig_E-set"/>
</dbReference>
<keyword evidence="3" id="KW-0136">Cellulose degradation</keyword>
<dbReference type="InterPro" id="IPR005102">
    <property type="entry name" value="Carbo-bd_X2"/>
</dbReference>
<dbReference type="GO" id="GO:0030245">
    <property type="term" value="P:cellulose catabolic process"/>
    <property type="evidence" value="ECO:0007669"/>
    <property type="project" value="UniProtKB-KW"/>
</dbReference>
<dbReference type="Gene3D" id="2.60.40.10">
    <property type="entry name" value="Immunoglobulins"/>
    <property type="match status" value="3"/>
</dbReference>
<dbReference type="OrthoDB" id="2488402at2"/>
<feature type="domain" description="SLH" evidence="6">
    <location>
        <begin position="2184"/>
        <end position="2241"/>
    </location>
</feature>
<evidence type="ECO:0000313" key="8">
    <source>
        <dbReference type="Proteomes" id="UP000250369"/>
    </source>
</evidence>
<evidence type="ECO:0000256" key="2">
    <source>
        <dbReference type="ARBA" id="ARBA00022801"/>
    </source>
</evidence>